<gene>
    <name evidence="4" type="ORF">BDA96_08G160200</name>
</gene>
<dbReference type="PANTHER" id="PTHR33074:SF127">
    <property type="entry name" value="OS04G0388000 PROTEIN"/>
    <property type="match status" value="1"/>
</dbReference>
<protein>
    <recommendedName>
        <fullName evidence="6">DUF1618 domain-containing protein</fullName>
    </recommendedName>
</protein>
<dbReference type="Proteomes" id="UP000807115">
    <property type="component" value="Chromosome 8"/>
</dbReference>
<evidence type="ECO:0000256" key="1">
    <source>
        <dbReference type="SAM" id="MobiDB-lite"/>
    </source>
</evidence>
<dbReference type="InterPro" id="IPR057202">
    <property type="entry name" value="DUF7880"/>
</dbReference>
<evidence type="ECO:0000259" key="3">
    <source>
        <dbReference type="Pfam" id="PF25306"/>
    </source>
</evidence>
<feature type="region of interest" description="Disordered" evidence="1">
    <location>
        <begin position="25"/>
        <end position="51"/>
    </location>
</feature>
<dbReference type="EMBL" id="CM027687">
    <property type="protein sequence ID" value="KAG0521437.1"/>
    <property type="molecule type" value="Genomic_DNA"/>
</dbReference>
<organism evidence="4 5">
    <name type="scientific">Sorghum bicolor</name>
    <name type="common">Sorghum</name>
    <name type="synonym">Sorghum vulgare</name>
    <dbReference type="NCBI Taxonomy" id="4558"/>
    <lineage>
        <taxon>Eukaryota</taxon>
        <taxon>Viridiplantae</taxon>
        <taxon>Streptophyta</taxon>
        <taxon>Embryophyta</taxon>
        <taxon>Tracheophyta</taxon>
        <taxon>Spermatophyta</taxon>
        <taxon>Magnoliopsida</taxon>
        <taxon>Liliopsida</taxon>
        <taxon>Poales</taxon>
        <taxon>Poaceae</taxon>
        <taxon>PACMAD clade</taxon>
        <taxon>Panicoideae</taxon>
        <taxon>Andropogonodae</taxon>
        <taxon>Andropogoneae</taxon>
        <taxon>Sorghinae</taxon>
        <taxon>Sorghum</taxon>
    </lineage>
</organism>
<evidence type="ECO:0000313" key="5">
    <source>
        <dbReference type="Proteomes" id="UP000807115"/>
    </source>
</evidence>
<evidence type="ECO:0000259" key="2">
    <source>
        <dbReference type="Pfam" id="PF07762"/>
    </source>
</evidence>
<dbReference type="InterPro" id="IPR011676">
    <property type="entry name" value="DUF1618"/>
</dbReference>
<feature type="domain" description="DUF1618" evidence="2">
    <location>
        <begin position="248"/>
        <end position="401"/>
    </location>
</feature>
<feature type="domain" description="DUF7880" evidence="3">
    <location>
        <begin position="474"/>
        <end position="599"/>
    </location>
</feature>
<dbReference type="Pfam" id="PF25306">
    <property type="entry name" value="DUF7880"/>
    <property type="match status" value="1"/>
</dbReference>
<dbReference type="Pfam" id="PF07762">
    <property type="entry name" value="DUF1618"/>
    <property type="match status" value="1"/>
</dbReference>
<feature type="compositionally biased region" description="Low complexity" evidence="1">
    <location>
        <begin position="30"/>
        <end position="41"/>
    </location>
</feature>
<dbReference type="PANTHER" id="PTHR33074">
    <property type="entry name" value="EXPRESSED PROTEIN-RELATED"/>
    <property type="match status" value="1"/>
</dbReference>
<name>A0A921QII2_SORBI</name>
<reference evidence="4" key="2">
    <citation type="submission" date="2020-10" db="EMBL/GenBank/DDBJ databases">
        <authorList>
            <person name="Cooper E.A."/>
            <person name="Brenton Z.W."/>
            <person name="Flinn B.S."/>
            <person name="Jenkins J."/>
            <person name="Shu S."/>
            <person name="Flowers D."/>
            <person name="Luo F."/>
            <person name="Wang Y."/>
            <person name="Xia P."/>
            <person name="Barry K."/>
            <person name="Daum C."/>
            <person name="Lipzen A."/>
            <person name="Yoshinaga Y."/>
            <person name="Schmutz J."/>
            <person name="Saski C."/>
            <person name="Vermerris W."/>
            <person name="Kresovich S."/>
        </authorList>
    </citation>
    <scope>NUCLEOTIDE SEQUENCE</scope>
</reference>
<evidence type="ECO:0008006" key="6">
    <source>
        <dbReference type="Google" id="ProtNLM"/>
    </source>
</evidence>
<dbReference type="AlphaFoldDB" id="A0A921QII2"/>
<comment type="caution">
    <text evidence="4">The sequence shown here is derived from an EMBL/GenBank/DDBJ whole genome shotgun (WGS) entry which is preliminary data.</text>
</comment>
<proteinExistence type="predicted"/>
<accession>A0A921QII2</accession>
<evidence type="ECO:0000313" key="4">
    <source>
        <dbReference type="EMBL" id="KAG0521437.1"/>
    </source>
</evidence>
<reference evidence="4" key="1">
    <citation type="journal article" date="2019" name="BMC Genomics">
        <title>A new reference genome for Sorghum bicolor reveals high levels of sequence similarity between sweet and grain genotypes: implications for the genetics of sugar metabolism.</title>
        <authorList>
            <person name="Cooper E.A."/>
            <person name="Brenton Z.W."/>
            <person name="Flinn B.S."/>
            <person name="Jenkins J."/>
            <person name="Shu S."/>
            <person name="Flowers D."/>
            <person name="Luo F."/>
            <person name="Wang Y."/>
            <person name="Xia P."/>
            <person name="Barry K."/>
            <person name="Daum C."/>
            <person name="Lipzen A."/>
            <person name="Yoshinaga Y."/>
            <person name="Schmutz J."/>
            <person name="Saski C."/>
            <person name="Vermerris W."/>
            <person name="Kresovich S."/>
        </authorList>
    </citation>
    <scope>NUCLEOTIDE SEQUENCE</scope>
</reference>
<sequence>MPEPSAPRRSATHRPSAFTAIRRFAMPKPSTSASTSTCAAPRRPPKPKPSAFPESVLLDTVVYMGRCRGNETTARAKTSDGYPIEVSFLVADPPALARCFIYCPVLTVDDFFEAAPEIMAADGAFLLIRAIFRRRSSLDLADHFVYRSGPGTPTLELLPPLAPLPYPFHNLSNSIGVLSCGDDHCLVVDLRLDAPSRMRHNPPMFVFSSKTKSWSTKRARLACGTDSSRYLRFAHSKVFGVEGRSMAWVDVTVGILLCRSVAQDPEVQFIQLPSLTPVNSIRFGETEIGTMPPLDSIRDVSCRNGWFRFIEVEKHIGFSQLNDGRIKELNFGWESTMFKRRIHSDKWGWKPCGTFNSASLSLANSCSPDEKIWDYKKKKLAINSVVSSFPTLDMCSNDVVYMLAKVKHTDPNGWVLSINTRSKKLQKIAPFSGDSPLISCIFLQCGFSKHLSSAPGACTTNGCKDDIKEDLMPFVPFVTLSLLIQQKLRQLEKYFTHERPSFDEVKTLIRTGVASFMNVHIHQVTQFATKNGLGKAAFEAVSTFERASKDIENLLSQRCRNVPSTRAKAVREKIHVAVEALDKLLNMLPSSLLDTGRSMVSVGCMDNESVVEGSISHNICIPEPYGLVY</sequence>